<dbReference type="RefSeq" id="WP_145350723.1">
    <property type="nucleotide sequence ID" value="NZ_CP036262.1"/>
</dbReference>
<dbReference type="EMBL" id="CP036262">
    <property type="protein sequence ID" value="QDS92476.1"/>
    <property type="molecule type" value="Genomic_DNA"/>
</dbReference>
<gene>
    <name evidence="2" type="primary">recF</name>
    <name evidence="2" type="ORF">FF011L_12190</name>
</gene>
<proteinExistence type="predicted"/>
<dbReference type="InterPro" id="IPR003959">
    <property type="entry name" value="ATPase_AAA_core"/>
</dbReference>
<protein>
    <submittedName>
        <fullName evidence="2">DNA replication and repair protein RecF</fullName>
    </submittedName>
</protein>
<dbReference type="SUPFAM" id="SSF52540">
    <property type="entry name" value="P-loop containing nucleoside triphosphate hydrolases"/>
    <property type="match status" value="1"/>
</dbReference>
<dbReference type="InterPro" id="IPR051396">
    <property type="entry name" value="Bact_Antivir_Def_Nuclease"/>
</dbReference>
<evidence type="ECO:0000313" key="2">
    <source>
        <dbReference type="EMBL" id="QDS92476.1"/>
    </source>
</evidence>
<dbReference type="GO" id="GO:0005524">
    <property type="term" value="F:ATP binding"/>
    <property type="evidence" value="ECO:0007669"/>
    <property type="project" value="InterPro"/>
</dbReference>
<organism evidence="2 3">
    <name type="scientific">Roseimaritima multifibrata</name>
    <dbReference type="NCBI Taxonomy" id="1930274"/>
    <lineage>
        <taxon>Bacteria</taxon>
        <taxon>Pseudomonadati</taxon>
        <taxon>Planctomycetota</taxon>
        <taxon>Planctomycetia</taxon>
        <taxon>Pirellulales</taxon>
        <taxon>Pirellulaceae</taxon>
        <taxon>Roseimaritima</taxon>
    </lineage>
</organism>
<dbReference type="AlphaFoldDB" id="A0A517MCB7"/>
<dbReference type="Gene3D" id="3.40.50.300">
    <property type="entry name" value="P-loop containing nucleotide triphosphate hydrolases"/>
    <property type="match status" value="1"/>
</dbReference>
<reference evidence="2 3" key="1">
    <citation type="submission" date="2019-02" db="EMBL/GenBank/DDBJ databases">
        <title>Deep-cultivation of Planctomycetes and their phenomic and genomic characterization uncovers novel biology.</title>
        <authorList>
            <person name="Wiegand S."/>
            <person name="Jogler M."/>
            <person name="Boedeker C."/>
            <person name="Pinto D."/>
            <person name="Vollmers J."/>
            <person name="Rivas-Marin E."/>
            <person name="Kohn T."/>
            <person name="Peeters S.H."/>
            <person name="Heuer A."/>
            <person name="Rast P."/>
            <person name="Oberbeckmann S."/>
            <person name="Bunk B."/>
            <person name="Jeske O."/>
            <person name="Meyerdierks A."/>
            <person name="Storesund J.E."/>
            <person name="Kallscheuer N."/>
            <person name="Luecker S."/>
            <person name="Lage O.M."/>
            <person name="Pohl T."/>
            <person name="Merkel B.J."/>
            <person name="Hornburger P."/>
            <person name="Mueller R.-W."/>
            <person name="Bruemmer F."/>
            <person name="Labrenz M."/>
            <person name="Spormann A.M."/>
            <person name="Op den Camp H."/>
            <person name="Overmann J."/>
            <person name="Amann R."/>
            <person name="Jetten M.S.M."/>
            <person name="Mascher T."/>
            <person name="Medema M.H."/>
            <person name="Devos D.P."/>
            <person name="Kaster A.-K."/>
            <person name="Ovreas L."/>
            <person name="Rohde M."/>
            <person name="Galperin M.Y."/>
            <person name="Jogler C."/>
        </authorList>
    </citation>
    <scope>NUCLEOTIDE SEQUENCE [LARGE SCALE GENOMIC DNA]</scope>
    <source>
        <strain evidence="2 3">FF011L</strain>
    </source>
</reference>
<dbReference type="GO" id="GO:0016887">
    <property type="term" value="F:ATP hydrolysis activity"/>
    <property type="evidence" value="ECO:0007669"/>
    <property type="project" value="InterPro"/>
</dbReference>
<dbReference type="OrthoDB" id="9803889at2"/>
<sequence>MIDKLNIANLTTMGEVELDLSPKMNVIIGSNGLGKTHLLKAGYGLACAKSKLVVGSDEPNKTVARDISNNLVRIFKPANDRLGRMARFGARDETYINALYADGESLEVRFSSRDTYATVHRERPSSAAMGKPVFIPTKEVLSFLDGTTSEDADDSTLDLIFDATYRDLLDSLSQPAPDEISDRLNNDPRFGHVFPEIAEAVGGKFSMVNRKMRFIPGIYDDRRVKEQKDLGILRETVFKKATFEELSGHMTAEGFRKIGVLQHLLANQSLDPGVSGPLFWDEPECNMNPRLMRMLVDVLLVLTRSNQQVIIATHDYFMLKWIDLLTDRTQGDHVRFHSLHRAEENCGVRVSATEDYRKIEPNPIADTFDELSKAQLKKRIGEVTK</sequence>
<dbReference type="KEGG" id="rml:FF011L_12190"/>
<name>A0A517MCB7_9BACT</name>
<dbReference type="Proteomes" id="UP000320672">
    <property type="component" value="Chromosome"/>
</dbReference>
<feature type="domain" description="ATPase AAA-type core" evidence="1">
    <location>
        <begin position="24"/>
        <end position="317"/>
    </location>
</feature>
<evidence type="ECO:0000259" key="1">
    <source>
        <dbReference type="Pfam" id="PF13304"/>
    </source>
</evidence>
<accession>A0A517MCB7</accession>
<keyword evidence="3" id="KW-1185">Reference proteome</keyword>
<dbReference type="Pfam" id="PF13304">
    <property type="entry name" value="AAA_21"/>
    <property type="match status" value="1"/>
</dbReference>
<dbReference type="PANTHER" id="PTHR43581:SF2">
    <property type="entry name" value="EXCINUCLEASE ATPASE SUBUNIT"/>
    <property type="match status" value="1"/>
</dbReference>
<dbReference type="PANTHER" id="PTHR43581">
    <property type="entry name" value="ATP/GTP PHOSPHATASE"/>
    <property type="match status" value="1"/>
</dbReference>
<dbReference type="InterPro" id="IPR027417">
    <property type="entry name" value="P-loop_NTPase"/>
</dbReference>
<evidence type="ECO:0000313" key="3">
    <source>
        <dbReference type="Proteomes" id="UP000320672"/>
    </source>
</evidence>